<comment type="caution">
    <text evidence="2">The sequence shown here is derived from an EMBL/GenBank/DDBJ whole genome shotgun (WGS) entry which is preliminary data.</text>
</comment>
<organism evidence="2 3">
    <name type="scientific">Ancylostoma ceylanicum</name>
    <dbReference type="NCBI Taxonomy" id="53326"/>
    <lineage>
        <taxon>Eukaryota</taxon>
        <taxon>Metazoa</taxon>
        <taxon>Ecdysozoa</taxon>
        <taxon>Nematoda</taxon>
        <taxon>Chromadorea</taxon>
        <taxon>Rhabditida</taxon>
        <taxon>Rhabditina</taxon>
        <taxon>Rhabditomorpha</taxon>
        <taxon>Strongyloidea</taxon>
        <taxon>Ancylostomatidae</taxon>
        <taxon>Ancylostomatinae</taxon>
        <taxon>Ancylostoma</taxon>
    </lineage>
</organism>
<dbReference type="InterPro" id="IPR043128">
    <property type="entry name" value="Rev_trsase/Diguanyl_cyclase"/>
</dbReference>
<dbReference type="GO" id="GO:0003676">
    <property type="term" value="F:nucleic acid binding"/>
    <property type="evidence" value="ECO:0007669"/>
    <property type="project" value="InterPro"/>
</dbReference>
<dbReference type="Gene3D" id="3.30.420.10">
    <property type="entry name" value="Ribonuclease H-like superfamily/Ribonuclease H"/>
    <property type="match status" value="1"/>
</dbReference>
<dbReference type="Pfam" id="PF05380">
    <property type="entry name" value="Peptidase_A17"/>
    <property type="match status" value="1"/>
</dbReference>
<dbReference type="Proteomes" id="UP000024635">
    <property type="component" value="Unassembled WGS sequence"/>
</dbReference>
<gene>
    <name evidence="2" type="primary">Acey_s0426.g1250</name>
    <name evidence="2" type="ORF">Y032_0426g1250</name>
</gene>
<dbReference type="GO" id="GO:0006259">
    <property type="term" value="P:DNA metabolic process"/>
    <property type="evidence" value="ECO:0007669"/>
    <property type="project" value="UniProtKB-ARBA"/>
</dbReference>
<sequence length="428" mass="48694">MLRFIVGKIAIISDVEKAFLQVRLQERDRDATRCLWLRDHRSPPSEQNIRVLRFTRVTFGLLSSPFLLAATIHYHLDQYEEDTTLVKEIKENLYVDNLLLTADTVDDAITVYMRTKEIFNALKMNLREFVSNEQNLMSTIDGQDKSTEVIPKVLGIRWNSISDEIHISCAISAQEQVTKRKIASSIASIYDSMGWMVPLFHKAKLFLQSLWKAQLEWDDRLTETQQLEWEKICADMAGFEKSIPRFLAQKFSNGILITFTDASSEAMAACVYLRSKNAVNLLMAKGKLPPLDSKMTVPKLELNALTLGMRLTNSVISQLSSTVKISRVLILSDSEIALNWIKSLLRSDVGPFVKNRVWEVRKITTSLEKSGYEVEFGHISSQWNPADCATRGVDKRCQPISGGTGLLSYRGHQIIGKRCTNRFLLKLR</sequence>
<keyword evidence="3" id="KW-1185">Reference proteome</keyword>
<dbReference type="EMBL" id="JARK01000026">
    <property type="protein sequence ID" value="EYC45476.1"/>
    <property type="molecule type" value="Genomic_DNA"/>
</dbReference>
<dbReference type="Gene3D" id="3.10.10.10">
    <property type="entry name" value="HIV Type 1 Reverse Transcriptase, subunit A, domain 1"/>
    <property type="match status" value="1"/>
</dbReference>
<dbReference type="OrthoDB" id="429521at2759"/>
<dbReference type="InterPro" id="IPR008042">
    <property type="entry name" value="Retrotrans_Pao"/>
</dbReference>
<dbReference type="Pfam" id="PF00078">
    <property type="entry name" value="RVT_1"/>
    <property type="match status" value="1"/>
</dbReference>
<protein>
    <recommendedName>
        <fullName evidence="1">Reverse transcriptase domain-containing protein</fullName>
    </recommendedName>
</protein>
<evidence type="ECO:0000313" key="3">
    <source>
        <dbReference type="Proteomes" id="UP000024635"/>
    </source>
</evidence>
<dbReference type="InterPro" id="IPR036397">
    <property type="entry name" value="RNaseH_sf"/>
</dbReference>
<accession>A0A016X0U9</accession>
<evidence type="ECO:0000313" key="2">
    <source>
        <dbReference type="EMBL" id="EYC45476.1"/>
    </source>
</evidence>
<dbReference type="Gene3D" id="3.30.70.270">
    <property type="match status" value="1"/>
</dbReference>
<dbReference type="InterPro" id="IPR043502">
    <property type="entry name" value="DNA/RNA_pol_sf"/>
</dbReference>
<dbReference type="STRING" id="53326.A0A016X0U9"/>
<reference evidence="3" key="1">
    <citation type="journal article" date="2015" name="Nat. Genet.">
        <title>The genome and transcriptome of the zoonotic hookworm Ancylostoma ceylanicum identify infection-specific gene families.</title>
        <authorList>
            <person name="Schwarz E.M."/>
            <person name="Hu Y."/>
            <person name="Antoshechkin I."/>
            <person name="Miller M.M."/>
            <person name="Sternberg P.W."/>
            <person name="Aroian R.V."/>
        </authorList>
    </citation>
    <scope>NUCLEOTIDE SEQUENCE</scope>
    <source>
        <strain evidence="3">HY135</strain>
    </source>
</reference>
<feature type="domain" description="Reverse transcriptase" evidence="1">
    <location>
        <begin position="9"/>
        <end position="126"/>
    </location>
</feature>
<dbReference type="InterPro" id="IPR000477">
    <property type="entry name" value="RT_dom"/>
</dbReference>
<dbReference type="PANTHER" id="PTHR47331">
    <property type="entry name" value="PHD-TYPE DOMAIN-CONTAINING PROTEIN"/>
    <property type="match status" value="1"/>
</dbReference>
<proteinExistence type="predicted"/>
<dbReference type="PANTHER" id="PTHR47331:SF4">
    <property type="entry name" value="PEPTIDASE S1 DOMAIN-CONTAINING PROTEIN"/>
    <property type="match status" value="1"/>
</dbReference>
<evidence type="ECO:0000259" key="1">
    <source>
        <dbReference type="Pfam" id="PF00078"/>
    </source>
</evidence>
<dbReference type="SUPFAM" id="SSF56672">
    <property type="entry name" value="DNA/RNA polymerases"/>
    <property type="match status" value="1"/>
</dbReference>
<dbReference type="AlphaFoldDB" id="A0A016X0U9"/>
<name>A0A016X0U9_9BILA</name>